<dbReference type="EMBL" id="JBHSDJ010000128">
    <property type="protein sequence ID" value="MFC4248791.1"/>
    <property type="molecule type" value="Genomic_DNA"/>
</dbReference>
<dbReference type="Proteomes" id="UP001595821">
    <property type="component" value="Unassembled WGS sequence"/>
</dbReference>
<sequence length="62" mass="6970">MNGETYVDRPPTLANATMSEHRTGRGRYVERTTEDGTVTIADTHNDDAWIRSDTTLSVAWQT</sequence>
<evidence type="ECO:0000256" key="1">
    <source>
        <dbReference type="SAM" id="MobiDB-lite"/>
    </source>
</evidence>
<dbReference type="RefSeq" id="WP_246966549.1">
    <property type="nucleotide sequence ID" value="NZ_CP095397.1"/>
</dbReference>
<proteinExistence type="predicted"/>
<protein>
    <submittedName>
        <fullName evidence="2">Uncharacterized protein</fullName>
    </submittedName>
</protein>
<accession>A0ABD5P4F2</accession>
<dbReference type="AlphaFoldDB" id="A0ABD5P4F2"/>
<comment type="caution">
    <text evidence="2">The sequence shown here is derived from an EMBL/GenBank/DDBJ whole genome shotgun (WGS) entry which is preliminary data.</text>
</comment>
<evidence type="ECO:0000313" key="3">
    <source>
        <dbReference type="Proteomes" id="UP001595821"/>
    </source>
</evidence>
<reference evidence="2 3" key="1">
    <citation type="journal article" date="2014" name="Int. J. Syst. Evol. Microbiol.">
        <title>Complete genome sequence of Corynebacterium casei LMG S-19264T (=DSM 44701T), isolated from a smear-ripened cheese.</title>
        <authorList>
            <consortium name="US DOE Joint Genome Institute (JGI-PGF)"/>
            <person name="Walter F."/>
            <person name="Albersmeier A."/>
            <person name="Kalinowski J."/>
            <person name="Ruckert C."/>
        </authorList>
    </citation>
    <scope>NUCLEOTIDE SEQUENCE [LARGE SCALE GENOMIC DNA]</scope>
    <source>
        <strain evidence="2 3">IBRC-M 10912</strain>
    </source>
</reference>
<dbReference type="GeneID" id="71854473"/>
<gene>
    <name evidence="2" type="ORF">ACFOZ7_17985</name>
</gene>
<name>A0ABD5P4F2_9EURY</name>
<feature type="region of interest" description="Disordered" evidence="1">
    <location>
        <begin position="1"/>
        <end position="27"/>
    </location>
</feature>
<evidence type="ECO:0000313" key="2">
    <source>
        <dbReference type="EMBL" id="MFC4248791.1"/>
    </source>
</evidence>
<organism evidence="2 3">
    <name type="scientific">Natribaculum luteum</name>
    <dbReference type="NCBI Taxonomy" id="1586232"/>
    <lineage>
        <taxon>Archaea</taxon>
        <taxon>Methanobacteriati</taxon>
        <taxon>Methanobacteriota</taxon>
        <taxon>Stenosarchaea group</taxon>
        <taxon>Halobacteria</taxon>
        <taxon>Halobacteriales</taxon>
        <taxon>Natrialbaceae</taxon>
        <taxon>Natribaculum</taxon>
    </lineage>
</organism>